<evidence type="ECO:0000313" key="12">
    <source>
        <dbReference type="Proteomes" id="UP000316621"/>
    </source>
</evidence>
<proteinExistence type="inferred from homology"/>
<dbReference type="GO" id="GO:0006310">
    <property type="term" value="P:DNA recombination"/>
    <property type="evidence" value="ECO:0007669"/>
    <property type="project" value="UniProtKB-KW"/>
</dbReference>
<dbReference type="InterPro" id="IPR049428">
    <property type="entry name" value="RecA-like_N"/>
</dbReference>
<dbReference type="Proteomes" id="UP000316621">
    <property type="component" value="Chromosome 2"/>
</dbReference>
<evidence type="ECO:0000256" key="6">
    <source>
        <dbReference type="RuleBase" id="RU003422"/>
    </source>
</evidence>
<dbReference type="OrthoDB" id="5957327at2759"/>
<dbReference type="Pfam" id="PF00154">
    <property type="entry name" value="RecA_N"/>
    <property type="match status" value="1"/>
</dbReference>
<dbReference type="PANTHER" id="PTHR45900">
    <property type="entry name" value="RECA"/>
    <property type="match status" value="1"/>
</dbReference>
<evidence type="ECO:0000259" key="9">
    <source>
        <dbReference type="PROSITE" id="PS50162"/>
    </source>
</evidence>
<feature type="region of interest" description="Disordered" evidence="8">
    <location>
        <begin position="43"/>
        <end position="111"/>
    </location>
</feature>
<dbReference type="Gramene" id="RZC52688">
    <property type="protein sequence ID" value="RZC52688"/>
    <property type="gene ID" value="C5167_021117"/>
</dbReference>
<sequence length="475" mass="50706">MARFLNKASSSSLLRSLAAAEQEYKNGIFMSSASQFCNFSSKASAKQKSKSKSKSGAGSLTKEDAALQPALSKPKSKSKTRSSAVSLPKEDVALKPALPKSKAKSKSGAGDLAKQDIALQLSLPKSKAKPKAKSGAGKLPKEDIALQKALDKISASFGKGAIMWLGRQDTPKTVPVVSTGSFSLDMALGIGGLPKGRVVEVYGPEASGKTTLALHVIAEAQKQGGVCAFFHAGHALDPGLAEAIGVNTKNLLLSQPDRCEQALSLVDTLVRSGSVKVVVVDSVPPVHPESELGVGGEMGNLDMAVQARLMSQLLRRLSHSLSLSQTILIFINEVTSHQEVSSLGTALKFYASVRLNMKRIGLVKKGEETVGSQVLVNVVKNKHAPPFKAVQFELEFGKGISSEGELVELGCKHELITRLEDGFYSFNDQIFRGKDALKKYLAQNLQVREELAVKLREKVFPTDANDEEAAEARGR</sequence>
<accession>A0A4Y7IYV4</accession>
<dbReference type="InterPro" id="IPR003593">
    <property type="entry name" value="AAA+_ATPase"/>
</dbReference>
<organism evidence="11 12">
    <name type="scientific">Papaver somniferum</name>
    <name type="common">Opium poppy</name>
    <dbReference type="NCBI Taxonomy" id="3469"/>
    <lineage>
        <taxon>Eukaryota</taxon>
        <taxon>Viridiplantae</taxon>
        <taxon>Streptophyta</taxon>
        <taxon>Embryophyta</taxon>
        <taxon>Tracheophyta</taxon>
        <taxon>Spermatophyta</taxon>
        <taxon>Magnoliopsida</taxon>
        <taxon>Ranunculales</taxon>
        <taxon>Papaveraceae</taxon>
        <taxon>Papaveroideae</taxon>
        <taxon>Papaver</taxon>
    </lineage>
</organism>
<keyword evidence="2 6" id="KW-0547">Nucleotide-binding</keyword>
<protein>
    <recommendedName>
        <fullName evidence="13">RecA family profile 1 domain-containing protein</fullName>
    </recommendedName>
</protein>
<dbReference type="PRINTS" id="PR00142">
    <property type="entry name" value="RECA"/>
</dbReference>
<feature type="compositionally biased region" description="Low complexity" evidence="8">
    <location>
        <begin position="94"/>
        <end position="111"/>
    </location>
</feature>
<evidence type="ECO:0008006" key="13">
    <source>
        <dbReference type="Google" id="ProtNLM"/>
    </source>
</evidence>
<evidence type="ECO:0000313" key="11">
    <source>
        <dbReference type="EMBL" id="RZC52688.1"/>
    </source>
</evidence>
<dbReference type="InterPro" id="IPR027417">
    <property type="entry name" value="P-loop_NTPase"/>
</dbReference>
<dbReference type="InterPro" id="IPR020587">
    <property type="entry name" value="RecA_monomer-monomer_interface"/>
</dbReference>
<dbReference type="SUPFAM" id="SSF54752">
    <property type="entry name" value="RecA protein, C-terminal domain"/>
    <property type="match status" value="1"/>
</dbReference>
<dbReference type="Gene3D" id="3.40.50.300">
    <property type="entry name" value="P-loop containing nucleotide triphosphate hydrolases"/>
    <property type="match status" value="1"/>
</dbReference>
<gene>
    <name evidence="11" type="ORF">C5167_021117</name>
</gene>
<feature type="domain" description="RecA family profile 2" evidence="10">
    <location>
        <begin position="328"/>
        <end position="405"/>
    </location>
</feature>
<dbReference type="PROSITE" id="PS50163">
    <property type="entry name" value="RECA_3"/>
    <property type="match status" value="1"/>
</dbReference>
<feature type="domain" description="RecA family profile 1" evidence="9">
    <location>
        <begin position="173"/>
        <end position="334"/>
    </location>
</feature>
<dbReference type="GO" id="GO:0003697">
    <property type="term" value="F:single-stranded DNA binding"/>
    <property type="evidence" value="ECO:0007669"/>
    <property type="project" value="InterPro"/>
</dbReference>
<dbReference type="InterPro" id="IPR013765">
    <property type="entry name" value="DNA_recomb/repair_RecA"/>
</dbReference>
<reference evidence="11 12" key="1">
    <citation type="journal article" date="2018" name="Science">
        <title>The opium poppy genome and morphinan production.</title>
        <authorList>
            <person name="Guo L."/>
            <person name="Winzer T."/>
            <person name="Yang X."/>
            <person name="Li Y."/>
            <person name="Ning Z."/>
            <person name="He Z."/>
            <person name="Teodor R."/>
            <person name="Lu Y."/>
            <person name="Bowser T.A."/>
            <person name="Graham I.A."/>
            <person name="Ye K."/>
        </authorList>
    </citation>
    <scope>NUCLEOTIDE SEQUENCE [LARGE SCALE GENOMIC DNA]</scope>
    <source>
        <strain evidence="12">cv. HN1</strain>
        <tissue evidence="11">Leaves</tissue>
    </source>
</reference>
<dbReference type="PROSITE" id="PS00321">
    <property type="entry name" value="RECA_1"/>
    <property type="match status" value="1"/>
</dbReference>
<evidence type="ECO:0000256" key="8">
    <source>
        <dbReference type="SAM" id="MobiDB-lite"/>
    </source>
</evidence>
<dbReference type="GO" id="GO:0005524">
    <property type="term" value="F:ATP binding"/>
    <property type="evidence" value="ECO:0007669"/>
    <property type="project" value="UniProtKB-KW"/>
</dbReference>
<evidence type="ECO:0000256" key="4">
    <source>
        <dbReference type="ARBA" id="ARBA00023125"/>
    </source>
</evidence>
<keyword evidence="7" id="KW-0227">DNA damage</keyword>
<dbReference type="SMART" id="SM00382">
    <property type="entry name" value="AAA"/>
    <property type="match status" value="1"/>
</dbReference>
<comment type="similarity">
    <text evidence="1 6">Belongs to the RecA family.</text>
</comment>
<keyword evidence="12" id="KW-1185">Reference proteome</keyword>
<dbReference type="InterPro" id="IPR020588">
    <property type="entry name" value="RecA_ATP-bd"/>
</dbReference>
<dbReference type="PANTHER" id="PTHR45900:SF6">
    <property type="entry name" value="DNA REPAIR PROTEIN RECA HOMOLOG 3, MITOCHONDRIAL-RELATED"/>
    <property type="match status" value="1"/>
</dbReference>
<dbReference type="AlphaFoldDB" id="A0A4Y7IYV4"/>
<evidence type="ECO:0000256" key="5">
    <source>
        <dbReference type="ARBA" id="ARBA00023172"/>
    </source>
</evidence>
<dbReference type="PROSITE" id="PS50162">
    <property type="entry name" value="RECA_2"/>
    <property type="match status" value="1"/>
</dbReference>
<evidence type="ECO:0000256" key="2">
    <source>
        <dbReference type="ARBA" id="ARBA00022741"/>
    </source>
</evidence>
<dbReference type="GO" id="GO:0140664">
    <property type="term" value="F:ATP-dependent DNA damage sensor activity"/>
    <property type="evidence" value="ECO:0007669"/>
    <property type="project" value="InterPro"/>
</dbReference>
<dbReference type="NCBIfam" id="TIGR02012">
    <property type="entry name" value="tigrfam_recA"/>
    <property type="match status" value="1"/>
</dbReference>
<dbReference type="EMBL" id="CM010716">
    <property type="protein sequence ID" value="RZC52688.1"/>
    <property type="molecule type" value="Genomic_DNA"/>
</dbReference>
<evidence type="ECO:0000256" key="3">
    <source>
        <dbReference type="ARBA" id="ARBA00022840"/>
    </source>
</evidence>
<dbReference type="InterPro" id="IPR023400">
    <property type="entry name" value="RecA_C_sf"/>
</dbReference>
<dbReference type="OMA" id="FAPQVCR"/>
<keyword evidence="4 7" id="KW-0238">DNA-binding</keyword>
<name>A0A4Y7IYV4_PAPSO</name>
<dbReference type="STRING" id="3469.A0A4Y7IYV4"/>
<dbReference type="InterPro" id="IPR020584">
    <property type="entry name" value="DNA_recomb/repair_RecA_CS"/>
</dbReference>
<dbReference type="SUPFAM" id="SSF52540">
    <property type="entry name" value="P-loop containing nucleoside triphosphate hydrolases"/>
    <property type="match status" value="1"/>
</dbReference>
<evidence type="ECO:0000259" key="10">
    <source>
        <dbReference type="PROSITE" id="PS50163"/>
    </source>
</evidence>
<dbReference type="GO" id="GO:0006281">
    <property type="term" value="P:DNA repair"/>
    <property type="evidence" value="ECO:0007669"/>
    <property type="project" value="InterPro"/>
</dbReference>
<keyword evidence="3 6" id="KW-0067">ATP-binding</keyword>
<evidence type="ECO:0000256" key="1">
    <source>
        <dbReference type="ARBA" id="ARBA00009391"/>
    </source>
</evidence>
<evidence type="ECO:0000256" key="7">
    <source>
        <dbReference type="RuleBase" id="RU004527"/>
    </source>
</evidence>
<keyword evidence="5 7" id="KW-0233">DNA recombination</keyword>